<evidence type="ECO:0000313" key="1">
    <source>
        <dbReference type="EMBL" id="GMN59424.1"/>
    </source>
</evidence>
<dbReference type="Gramene" id="FCD_00023765-RA">
    <property type="protein sequence ID" value="FCD_00023765-RA:cds"/>
    <property type="gene ID" value="FCD_00023765"/>
</dbReference>
<dbReference type="AlphaFoldDB" id="A0AA88DQ24"/>
<dbReference type="Gramene" id="FCD_00034368-RA">
    <property type="protein sequence ID" value="FCD_00034368-RA:cds"/>
    <property type="gene ID" value="FCD_00034368"/>
</dbReference>
<name>A0AA88DQ24_FICCA</name>
<accession>A0AA88DQ24</accession>
<evidence type="ECO:0000313" key="2">
    <source>
        <dbReference type="Proteomes" id="UP001187192"/>
    </source>
</evidence>
<dbReference type="Proteomes" id="UP001187192">
    <property type="component" value="Unassembled WGS sequence"/>
</dbReference>
<gene>
    <name evidence="1" type="ORF">TIFTF001_028516</name>
</gene>
<reference evidence="1" key="1">
    <citation type="submission" date="2023-07" db="EMBL/GenBank/DDBJ databases">
        <title>draft genome sequence of fig (Ficus carica).</title>
        <authorList>
            <person name="Takahashi T."/>
            <person name="Nishimura K."/>
        </authorList>
    </citation>
    <scope>NUCLEOTIDE SEQUENCE</scope>
</reference>
<sequence length="65" mass="7474">MTKAKTNEKEIRRGNLSKKCSWSCCNFFTASESNENDVQKMRERVVEARCVGEEVGASRLFEMHS</sequence>
<keyword evidence="2" id="KW-1185">Reference proteome</keyword>
<comment type="caution">
    <text evidence="1">The sequence shown here is derived from an EMBL/GenBank/DDBJ whole genome shotgun (WGS) entry which is preliminary data.</text>
</comment>
<dbReference type="EMBL" id="BTGU01000087">
    <property type="protein sequence ID" value="GMN59424.1"/>
    <property type="molecule type" value="Genomic_DNA"/>
</dbReference>
<organism evidence="1 2">
    <name type="scientific">Ficus carica</name>
    <name type="common">Common fig</name>
    <dbReference type="NCBI Taxonomy" id="3494"/>
    <lineage>
        <taxon>Eukaryota</taxon>
        <taxon>Viridiplantae</taxon>
        <taxon>Streptophyta</taxon>
        <taxon>Embryophyta</taxon>
        <taxon>Tracheophyta</taxon>
        <taxon>Spermatophyta</taxon>
        <taxon>Magnoliopsida</taxon>
        <taxon>eudicotyledons</taxon>
        <taxon>Gunneridae</taxon>
        <taxon>Pentapetalae</taxon>
        <taxon>rosids</taxon>
        <taxon>fabids</taxon>
        <taxon>Rosales</taxon>
        <taxon>Moraceae</taxon>
        <taxon>Ficeae</taxon>
        <taxon>Ficus</taxon>
    </lineage>
</organism>
<protein>
    <submittedName>
        <fullName evidence="1">Uncharacterized protein</fullName>
    </submittedName>
</protein>
<proteinExistence type="predicted"/>